<gene>
    <name evidence="1" type="ORF">C5471_00950</name>
</gene>
<evidence type="ECO:0000313" key="2">
    <source>
        <dbReference type="Proteomes" id="UP000697802"/>
    </source>
</evidence>
<protein>
    <recommendedName>
        <fullName evidence="3">Ferredoxin</fullName>
    </recommendedName>
</protein>
<name>A0ABX0GCH2_9GAMM</name>
<proteinExistence type="predicted"/>
<dbReference type="EMBL" id="PUJU01000002">
    <property type="protein sequence ID" value="NHB86356.1"/>
    <property type="molecule type" value="Genomic_DNA"/>
</dbReference>
<evidence type="ECO:0008006" key="3">
    <source>
        <dbReference type="Google" id="ProtNLM"/>
    </source>
</evidence>
<comment type="caution">
    <text evidence="1">The sequence shown here is derived from an EMBL/GenBank/DDBJ whole genome shotgun (WGS) entry which is preliminary data.</text>
</comment>
<reference evidence="1 2" key="1">
    <citation type="submission" date="2018-02" db="EMBL/GenBank/DDBJ databases">
        <authorList>
            <person name="Machado R.A."/>
        </authorList>
    </citation>
    <scope>NUCLEOTIDE SEQUENCE [LARGE SCALE GENOMIC DNA]</scope>
    <source>
        <strain evidence="1 2">T327</strain>
    </source>
</reference>
<organism evidence="1 2">
    <name type="scientific">Photorhabdus tasmaniensis</name>
    <dbReference type="NCBI Taxonomy" id="1004159"/>
    <lineage>
        <taxon>Bacteria</taxon>
        <taxon>Pseudomonadati</taxon>
        <taxon>Pseudomonadota</taxon>
        <taxon>Gammaproteobacteria</taxon>
        <taxon>Enterobacterales</taxon>
        <taxon>Morganellaceae</taxon>
        <taxon>Photorhabdus</taxon>
    </lineage>
</organism>
<evidence type="ECO:0000313" key="1">
    <source>
        <dbReference type="EMBL" id="NHB86356.1"/>
    </source>
</evidence>
<keyword evidence="2" id="KW-1185">Reference proteome</keyword>
<sequence>MREFFDKQPVPWGLFYLINQAFSGCFASGCFSQNVFNDATDISIDNNNARVFYKDGKSCDIPEHCCLDICVQMPEYSIWDLKQKRLQEGMEGIR</sequence>
<accession>A0ABX0GCH2</accession>
<dbReference type="Proteomes" id="UP000697802">
    <property type="component" value="Unassembled WGS sequence"/>
</dbReference>
<dbReference type="PROSITE" id="PS51257">
    <property type="entry name" value="PROKAR_LIPOPROTEIN"/>
    <property type="match status" value="1"/>
</dbReference>